<dbReference type="Gene3D" id="3.40.710.10">
    <property type="entry name" value="DD-peptidase/beta-lactamase superfamily"/>
    <property type="match status" value="1"/>
</dbReference>
<dbReference type="Proteomes" id="UP000614200">
    <property type="component" value="Unassembled WGS sequence"/>
</dbReference>
<dbReference type="InterPro" id="IPR050789">
    <property type="entry name" value="Diverse_Enzym_Activities"/>
</dbReference>
<dbReference type="EMBL" id="JADKNH010000009">
    <property type="protein sequence ID" value="MBF4694370.1"/>
    <property type="molecule type" value="Genomic_DNA"/>
</dbReference>
<dbReference type="PANTHER" id="PTHR43283">
    <property type="entry name" value="BETA-LACTAMASE-RELATED"/>
    <property type="match status" value="1"/>
</dbReference>
<proteinExistence type="predicted"/>
<protein>
    <submittedName>
        <fullName evidence="3">Beta-lactamase family protein</fullName>
    </submittedName>
</protein>
<dbReference type="InterPro" id="IPR012338">
    <property type="entry name" value="Beta-lactam/transpept-like"/>
</dbReference>
<dbReference type="PANTHER" id="PTHR43283:SF11">
    <property type="entry name" value="BETA-LACTAMASE-RELATED DOMAIN-CONTAINING PROTEIN"/>
    <property type="match status" value="1"/>
</dbReference>
<evidence type="ECO:0000259" key="2">
    <source>
        <dbReference type="Pfam" id="PF00144"/>
    </source>
</evidence>
<evidence type="ECO:0000256" key="1">
    <source>
        <dbReference type="ARBA" id="ARBA00022801"/>
    </source>
</evidence>
<name>A0ABR9ZVC4_9FIRM</name>
<comment type="caution">
    <text evidence="3">The sequence shown here is derived from an EMBL/GenBank/DDBJ whole genome shotgun (WGS) entry which is preliminary data.</text>
</comment>
<keyword evidence="4" id="KW-1185">Reference proteome</keyword>
<reference evidence="3 4" key="1">
    <citation type="submission" date="2020-11" db="EMBL/GenBank/DDBJ databases">
        <title>Fusibacter basophilias sp. nov.</title>
        <authorList>
            <person name="Qiu D."/>
        </authorList>
    </citation>
    <scope>NUCLEOTIDE SEQUENCE [LARGE SCALE GENOMIC DNA]</scope>
    <source>
        <strain evidence="3 4">Q10-2</strain>
    </source>
</reference>
<organism evidence="3 4">
    <name type="scientific">Fusibacter ferrireducens</name>
    <dbReference type="NCBI Taxonomy" id="2785058"/>
    <lineage>
        <taxon>Bacteria</taxon>
        <taxon>Bacillati</taxon>
        <taxon>Bacillota</taxon>
        <taxon>Clostridia</taxon>
        <taxon>Eubacteriales</taxon>
        <taxon>Eubacteriales Family XII. Incertae Sedis</taxon>
        <taxon>Fusibacter</taxon>
    </lineage>
</organism>
<accession>A0ABR9ZVC4</accession>
<evidence type="ECO:0000313" key="4">
    <source>
        <dbReference type="Proteomes" id="UP000614200"/>
    </source>
</evidence>
<dbReference type="Pfam" id="PF00144">
    <property type="entry name" value="Beta-lactamase"/>
    <property type="match status" value="1"/>
</dbReference>
<dbReference type="RefSeq" id="WP_194702613.1">
    <property type="nucleotide sequence ID" value="NZ_JADKNH010000009.1"/>
</dbReference>
<evidence type="ECO:0000313" key="3">
    <source>
        <dbReference type="EMBL" id="MBF4694370.1"/>
    </source>
</evidence>
<feature type="domain" description="Beta-lactamase-related" evidence="2">
    <location>
        <begin position="11"/>
        <end position="320"/>
    </location>
</feature>
<keyword evidence="1" id="KW-0378">Hydrolase</keyword>
<dbReference type="SUPFAM" id="SSF56601">
    <property type="entry name" value="beta-lactamase/transpeptidase-like"/>
    <property type="match status" value="1"/>
</dbReference>
<dbReference type="InterPro" id="IPR001466">
    <property type="entry name" value="Beta-lactam-related"/>
</dbReference>
<sequence>MKNRSILLEKIDKCITSGVQEGVFPGANYCLVIDDAEYYGSFGNKATHPVIEPNKLDTVYDIASLTKVVGTTTAILKLVEEGQLKLEDKVSQYLPFIDNDIVTIRHLMTHSSGYPALTPGTEEMTSVEPLLNDLRACTLEYEPDSKVVYSDVGFMYLGFIIEKITGSLPRYLKEHFFKPLNMQDTCFNHKDLVRIAPTEIFGFRGLIRGSVHDEKGFLLDGVAGHAGIYSTVKDLGIFAKMILNQGEFNGRRYLSEASIECIQKKMIPIDGDFRSIGWIVRNVSDHEVIYHTGYTGTSLLIDFEKKLAFILLSNRVHPTRTNIQIIGFRKRLEAILYENL</sequence>
<gene>
    <name evidence="3" type="ORF">ISU02_14770</name>
</gene>